<dbReference type="InterPro" id="IPR012902">
    <property type="entry name" value="N_methyl_site"/>
</dbReference>
<dbReference type="Pfam" id="PF07963">
    <property type="entry name" value="N_methyl"/>
    <property type="match status" value="1"/>
</dbReference>
<organism evidence="3 4">
    <name type="scientific">Abditibacterium utsteinense</name>
    <dbReference type="NCBI Taxonomy" id="1960156"/>
    <lineage>
        <taxon>Bacteria</taxon>
        <taxon>Pseudomonadati</taxon>
        <taxon>Abditibacteriota</taxon>
        <taxon>Abditibacteriia</taxon>
        <taxon>Abditibacteriales</taxon>
        <taxon>Abditibacteriaceae</taxon>
        <taxon>Abditibacterium</taxon>
    </lineage>
</organism>
<evidence type="ECO:0000256" key="1">
    <source>
        <dbReference type="SAM" id="Phobius"/>
    </source>
</evidence>
<protein>
    <recommendedName>
        <fullName evidence="2">DUF1559 domain-containing protein</fullName>
    </recommendedName>
</protein>
<dbReference type="InterPro" id="IPR027558">
    <property type="entry name" value="Pre_pil_HX9DG_C"/>
</dbReference>
<dbReference type="SUPFAM" id="SSF54523">
    <property type="entry name" value="Pili subunits"/>
    <property type="match status" value="1"/>
</dbReference>
<dbReference type="Pfam" id="PF07596">
    <property type="entry name" value="SBP_bac_10"/>
    <property type="match status" value="1"/>
</dbReference>
<accession>A0A2S8SNZ0</accession>
<evidence type="ECO:0000313" key="3">
    <source>
        <dbReference type="EMBL" id="PQV62499.1"/>
    </source>
</evidence>
<evidence type="ECO:0000259" key="2">
    <source>
        <dbReference type="Pfam" id="PF07596"/>
    </source>
</evidence>
<proteinExistence type="predicted"/>
<evidence type="ECO:0000313" key="4">
    <source>
        <dbReference type="Proteomes" id="UP000237684"/>
    </source>
</evidence>
<feature type="domain" description="DUF1559" evidence="2">
    <location>
        <begin position="34"/>
        <end position="175"/>
    </location>
</feature>
<keyword evidence="1" id="KW-1133">Transmembrane helix</keyword>
<dbReference type="PROSITE" id="PS00409">
    <property type="entry name" value="PROKAR_NTER_METHYL"/>
    <property type="match status" value="1"/>
</dbReference>
<dbReference type="RefSeq" id="WP_106381337.1">
    <property type="nucleotide sequence ID" value="NZ_NIGF01000031.1"/>
</dbReference>
<dbReference type="NCBIfam" id="TIGR02532">
    <property type="entry name" value="IV_pilin_GFxxxE"/>
    <property type="match status" value="1"/>
</dbReference>
<dbReference type="InParanoid" id="A0A2S8SNZ0"/>
<dbReference type="AlphaFoldDB" id="A0A2S8SNZ0"/>
<dbReference type="Gene3D" id="3.30.700.10">
    <property type="entry name" value="Glycoprotein, Type 4 Pilin"/>
    <property type="match status" value="1"/>
</dbReference>
<reference evidence="3 4" key="1">
    <citation type="journal article" date="2018" name="Syst. Appl. Microbiol.">
        <title>Abditibacterium utsteinense sp. nov., the first cultivated member of candidate phylum FBP, isolated from ice-free Antarctic soil samples.</title>
        <authorList>
            <person name="Tahon G."/>
            <person name="Tytgat B."/>
            <person name="Lebbe L."/>
            <person name="Carlier A."/>
            <person name="Willems A."/>
        </authorList>
    </citation>
    <scope>NUCLEOTIDE SEQUENCE [LARGE SCALE GENOMIC DNA]</scope>
    <source>
        <strain evidence="3 4">LMG 29911</strain>
    </source>
</reference>
<dbReference type="InterPro" id="IPR011453">
    <property type="entry name" value="DUF1559"/>
</dbReference>
<dbReference type="InterPro" id="IPR045584">
    <property type="entry name" value="Pilin-like"/>
</dbReference>
<feature type="transmembrane region" description="Helical" evidence="1">
    <location>
        <begin position="12"/>
        <end position="32"/>
    </location>
</feature>
<keyword evidence="4" id="KW-1185">Reference proteome</keyword>
<keyword evidence="1" id="KW-0472">Membrane</keyword>
<dbReference type="Proteomes" id="UP000237684">
    <property type="component" value="Unassembled WGS sequence"/>
</dbReference>
<dbReference type="EMBL" id="NIGF01000031">
    <property type="protein sequence ID" value="PQV62499.1"/>
    <property type="molecule type" value="Genomic_DNA"/>
</dbReference>
<sequence length="246" mass="26262">MFPKVKKGFTLIELLVVIAIIAILASILFPVFGRARENARRSSCQSNLKQIALGTIQYVQDYDERFPLLSASDTVSPAAGWAVQMQPYLKSTQIFQCPSETNSAANIPTGGLGYTDYWYNQKIAGKSESAVEYTSSTVLHGDGSSSTSAYGYDGISISDSGDPADNNTGTGSTNFPFTVATTKTSSVIPATRGDFGLRHLEGLNYAFADGHAKWFKSGDKNILNKVSNGATPYSLSGSDPTFYAGG</sequence>
<keyword evidence="1" id="KW-0812">Transmembrane</keyword>
<comment type="caution">
    <text evidence="3">The sequence shown here is derived from an EMBL/GenBank/DDBJ whole genome shotgun (WGS) entry which is preliminary data.</text>
</comment>
<name>A0A2S8SNZ0_9BACT</name>
<dbReference type="PANTHER" id="PTHR30093">
    <property type="entry name" value="GENERAL SECRETION PATHWAY PROTEIN G"/>
    <property type="match status" value="1"/>
</dbReference>
<dbReference type="NCBIfam" id="TIGR04294">
    <property type="entry name" value="pre_pil_HX9DG"/>
    <property type="match status" value="1"/>
</dbReference>
<gene>
    <name evidence="3" type="ORF">B1R32_13112</name>
</gene>